<evidence type="ECO:0000313" key="6">
    <source>
        <dbReference type="EMBL" id="KAA6381606.1"/>
    </source>
</evidence>
<dbReference type="PANTHER" id="PTHR45668:SF5">
    <property type="entry name" value="SERINE_THREONINE-PROTEIN PHOSPHATASE 5"/>
    <property type="match status" value="1"/>
</dbReference>
<dbReference type="OrthoDB" id="445564at2759"/>
<dbReference type="PANTHER" id="PTHR45668">
    <property type="entry name" value="SERINE/THREONINE-PROTEIN PHOSPHATASE 5-RELATED"/>
    <property type="match status" value="1"/>
</dbReference>
<dbReference type="GO" id="GO:0046872">
    <property type="term" value="F:metal ion binding"/>
    <property type="evidence" value="ECO:0007669"/>
    <property type="project" value="UniProtKB-KW"/>
</dbReference>
<evidence type="ECO:0000259" key="5">
    <source>
        <dbReference type="PROSITE" id="PS00125"/>
    </source>
</evidence>
<dbReference type="SMART" id="SM00156">
    <property type="entry name" value="PP2Ac"/>
    <property type="match status" value="1"/>
</dbReference>
<dbReference type="PROSITE" id="PS00125">
    <property type="entry name" value="SER_THR_PHOSPHATASE"/>
    <property type="match status" value="1"/>
</dbReference>
<keyword evidence="3" id="KW-0464">Manganese</keyword>
<dbReference type="Proteomes" id="UP000324800">
    <property type="component" value="Unassembled WGS sequence"/>
</dbReference>
<evidence type="ECO:0000256" key="3">
    <source>
        <dbReference type="ARBA" id="ARBA00023211"/>
    </source>
</evidence>
<comment type="caution">
    <text evidence="6">The sequence shown here is derived from an EMBL/GenBank/DDBJ whole genome shotgun (WGS) entry which is preliminary data.</text>
</comment>
<feature type="non-terminal residue" evidence="6">
    <location>
        <position position="1"/>
    </location>
</feature>
<dbReference type="Gene3D" id="3.60.21.10">
    <property type="match status" value="1"/>
</dbReference>
<comment type="cofactor">
    <cofactor evidence="1">
        <name>Mn(2+)</name>
        <dbReference type="ChEBI" id="CHEBI:29035"/>
    </cofactor>
</comment>
<dbReference type="InterPro" id="IPR029052">
    <property type="entry name" value="Metallo-depent_PP-like"/>
</dbReference>
<proteinExistence type="inferred from homology"/>
<evidence type="ECO:0000256" key="4">
    <source>
        <dbReference type="RuleBase" id="RU004273"/>
    </source>
</evidence>
<dbReference type="EC" id="3.1.3.16" evidence="4"/>
<evidence type="ECO:0000256" key="1">
    <source>
        <dbReference type="ARBA" id="ARBA00001936"/>
    </source>
</evidence>
<gene>
    <name evidence="6" type="ORF">EZS28_022866</name>
</gene>
<dbReference type="PRINTS" id="PR00114">
    <property type="entry name" value="STPHPHTASE"/>
</dbReference>
<accession>A0A5J4VGY6</accession>
<feature type="domain" description="Serine/threonine specific protein phosphatases" evidence="5">
    <location>
        <begin position="151"/>
        <end position="156"/>
    </location>
</feature>
<evidence type="ECO:0000256" key="2">
    <source>
        <dbReference type="ARBA" id="ARBA00022723"/>
    </source>
</evidence>
<evidence type="ECO:0000313" key="7">
    <source>
        <dbReference type="Proteomes" id="UP000324800"/>
    </source>
</evidence>
<dbReference type="AlphaFoldDB" id="A0A5J4VGY6"/>
<organism evidence="6 7">
    <name type="scientific">Streblomastix strix</name>
    <dbReference type="NCBI Taxonomy" id="222440"/>
    <lineage>
        <taxon>Eukaryota</taxon>
        <taxon>Metamonada</taxon>
        <taxon>Preaxostyla</taxon>
        <taxon>Oxymonadida</taxon>
        <taxon>Streblomastigidae</taxon>
        <taxon>Streblomastix</taxon>
    </lineage>
</organism>
<dbReference type="GO" id="GO:0004722">
    <property type="term" value="F:protein serine/threonine phosphatase activity"/>
    <property type="evidence" value="ECO:0007669"/>
    <property type="project" value="UniProtKB-EC"/>
</dbReference>
<dbReference type="InterPro" id="IPR004843">
    <property type="entry name" value="Calcineurin-like_PHP"/>
</dbReference>
<comment type="similarity">
    <text evidence="4">Belongs to the PPP phosphatase family.</text>
</comment>
<sequence>KKDIQVSWDQIFKSAIENSQLAEQLNPQNFSTNSGFEQSADGPLADPLDVPNRVTNKYAINVILMQSRQLLTKLPNIIDVNVPEGKKITIVGDLHGQFFNMLNIFNCNGKPSNENPYLFIGNYVDYGPFGTELLLVLLCFKLAYPQSVHLLRGNHESTMDVTLDEIRRVNRFVEPGEEGGDLLMAQMLWSEPTNSPGQSRVFAPFGCQFGLNSTVVCYKQRIL</sequence>
<protein>
    <recommendedName>
        <fullName evidence="4">Serine/threonine-protein phosphatase</fullName>
        <ecNumber evidence="4">3.1.3.16</ecNumber>
    </recommendedName>
</protein>
<reference evidence="6 7" key="1">
    <citation type="submission" date="2019-03" db="EMBL/GenBank/DDBJ databases">
        <title>Single cell metagenomics reveals metabolic interactions within the superorganism composed of flagellate Streblomastix strix and complex community of Bacteroidetes bacteria on its surface.</title>
        <authorList>
            <person name="Treitli S.C."/>
            <person name="Kolisko M."/>
            <person name="Husnik F."/>
            <person name="Keeling P."/>
            <person name="Hampl V."/>
        </authorList>
    </citation>
    <scope>NUCLEOTIDE SEQUENCE [LARGE SCALE GENOMIC DNA]</scope>
    <source>
        <strain evidence="6">ST1C</strain>
    </source>
</reference>
<dbReference type="InterPro" id="IPR006186">
    <property type="entry name" value="Ser/Thr-sp_prot-phosphatase"/>
</dbReference>
<dbReference type="Pfam" id="PF00149">
    <property type="entry name" value="Metallophos"/>
    <property type="match status" value="1"/>
</dbReference>
<dbReference type="InterPro" id="IPR051134">
    <property type="entry name" value="PPP_phosphatase"/>
</dbReference>
<dbReference type="SUPFAM" id="SSF56300">
    <property type="entry name" value="Metallo-dependent phosphatases"/>
    <property type="match status" value="1"/>
</dbReference>
<dbReference type="EMBL" id="SNRW01007227">
    <property type="protein sequence ID" value="KAA6381606.1"/>
    <property type="molecule type" value="Genomic_DNA"/>
</dbReference>
<name>A0A5J4VGY6_9EUKA</name>
<keyword evidence="2" id="KW-0479">Metal-binding</keyword>
<keyword evidence="4" id="KW-0378">Hydrolase</keyword>
<comment type="catalytic activity">
    <reaction evidence="4">
        <text>O-phospho-L-threonyl-[protein] + H2O = L-threonyl-[protein] + phosphate</text>
        <dbReference type="Rhea" id="RHEA:47004"/>
        <dbReference type="Rhea" id="RHEA-COMP:11060"/>
        <dbReference type="Rhea" id="RHEA-COMP:11605"/>
        <dbReference type="ChEBI" id="CHEBI:15377"/>
        <dbReference type="ChEBI" id="CHEBI:30013"/>
        <dbReference type="ChEBI" id="CHEBI:43474"/>
        <dbReference type="ChEBI" id="CHEBI:61977"/>
        <dbReference type="EC" id="3.1.3.16"/>
    </reaction>
</comment>